<dbReference type="EMBL" id="GGEC01059568">
    <property type="protein sequence ID" value="MBX40052.1"/>
    <property type="molecule type" value="Transcribed_RNA"/>
</dbReference>
<dbReference type="AlphaFoldDB" id="A0A2P2NC77"/>
<protein>
    <submittedName>
        <fullName evidence="1">Uncharacterized protein</fullName>
    </submittedName>
</protein>
<proteinExistence type="predicted"/>
<reference evidence="1" key="1">
    <citation type="submission" date="2018-02" db="EMBL/GenBank/DDBJ databases">
        <title>Rhizophora mucronata_Transcriptome.</title>
        <authorList>
            <person name="Meera S.P."/>
            <person name="Sreeshan A."/>
            <person name="Augustine A."/>
        </authorList>
    </citation>
    <scope>NUCLEOTIDE SEQUENCE</scope>
    <source>
        <tissue evidence="1">Leaf</tissue>
    </source>
</reference>
<evidence type="ECO:0000313" key="1">
    <source>
        <dbReference type="EMBL" id="MBX40052.1"/>
    </source>
</evidence>
<name>A0A2P2NC77_RHIMU</name>
<accession>A0A2P2NC77</accession>
<sequence length="51" mass="6186">MIIHIMTTKKIVNKAHNFPTAHNKTLKFDRWNTTNDVREKNQNWIRRESAH</sequence>
<organism evidence="1">
    <name type="scientific">Rhizophora mucronata</name>
    <name type="common">Asiatic mangrove</name>
    <dbReference type="NCBI Taxonomy" id="61149"/>
    <lineage>
        <taxon>Eukaryota</taxon>
        <taxon>Viridiplantae</taxon>
        <taxon>Streptophyta</taxon>
        <taxon>Embryophyta</taxon>
        <taxon>Tracheophyta</taxon>
        <taxon>Spermatophyta</taxon>
        <taxon>Magnoliopsida</taxon>
        <taxon>eudicotyledons</taxon>
        <taxon>Gunneridae</taxon>
        <taxon>Pentapetalae</taxon>
        <taxon>rosids</taxon>
        <taxon>fabids</taxon>
        <taxon>Malpighiales</taxon>
        <taxon>Rhizophoraceae</taxon>
        <taxon>Rhizophora</taxon>
    </lineage>
</organism>